<feature type="domain" description="Zn(2)-C6 fungal-type" evidence="4">
    <location>
        <begin position="168"/>
        <end position="199"/>
    </location>
</feature>
<dbReference type="InterPro" id="IPR036864">
    <property type="entry name" value="Zn2-C6_fun-type_DNA-bd_sf"/>
</dbReference>
<evidence type="ECO:0000256" key="1">
    <source>
        <dbReference type="ARBA" id="ARBA00022723"/>
    </source>
</evidence>
<sequence length="940" mass="103882">MFSTQHVHEPSNHLTFVTDACSLLTTLTRAWIISLPRLAKKTTCGYISNSPSTFTARATPPLAHLCCRRRCVRYLRKALAILASFTFFSNSMSFSQDESVVHMMNDIKFQSRSASVSTPALLPTDVKADMPESPDASALKDSRSKDRADSKTDACASSKITKRRAARACASCRARKVRCDVVEQFPCGNCRWDNVGCVVQESRRRRKNLYSTASNASVGSIPGAEALHMQDGSSGSAPINIASAELRRPSNASTGSFSGLENAAGSFGGVDGHVPHLLYQRSEATASQAPWNPVPPVFRGSDFLKDSVETNPLSLLPAFINPLPAKIGPDEVSYLRCKGALSLPEPRLQRYLLQAYIEFVHPYMPLLELHDFLNRISARDGQHGQVSLLLYHAVMFAASAFVGIKALNEVGYTDRRAARKAFFQKARLLYDFDCESDRLVLVQALLLMTYWYEAPEDQKDTWHWMGVAISLAHTIALHRNPVSVSANKHKLRKRIWWSCFMRDRLIALGMRRPTRIKDEDFDVPMLEPSDFETEVLPDSNRSIPPECTLMRDIKMQQELAEMCVQKAKLCVLISHMLKAQYSVLIRDRTRPETTTKTTMMLLPRKDLDDGQIKSVQSVDTELAAWAAALPASCQYRALTPADVEGGRSPVAVQRNLLHMVYQTTVSALHRPQFLPSSPLQAPAVSRAVQEISRSKVRNAATQITCMAAEMYRFGLESYLPTTGVTVVLPAMIMHLLHMKDPVRKTREEAQKGFSQCMQVMIKLREIYAAADFAAGFLESALKKAAIEMNMAAAASATTAHSAGIDVALFARPATPPPDTISTTFNDFTQSCAAPVESTLATCFPLPDASILEHSPPHSDQDMNMTPSASGSSEVVPVDVEMTDAGGVDWSRVAMPNLDFDQWLQFPAEGVNNTDNYNMSFFDDGGASFDNIFEPMNESGF</sequence>
<gene>
    <name evidence="5" type="ORF">VM1G_07226</name>
</gene>
<evidence type="ECO:0000313" key="6">
    <source>
        <dbReference type="Proteomes" id="UP000078559"/>
    </source>
</evidence>
<evidence type="ECO:0000259" key="4">
    <source>
        <dbReference type="PROSITE" id="PS50048"/>
    </source>
</evidence>
<keyword evidence="2" id="KW-0539">Nucleus</keyword>
<dbReference type="InterPro" id="IPR007219">
    <property type="entry name" value="XnlR_reg_dom"/>
</dbReference>
<evidence type="ECO:0000256" key="2">
    <source>
        <dbReference type="ARBA" id="ARBA00023242"/>
    </source>
</evidence>
<dbReference type="AlphaFoldDB" id="A0A194W3J2"/>
<keyword evidence="1" id="KW-0479">Metal-binding</keyword>
<keyword evidence="6" id="KW-1185">Reference proteome</keyword>
<dbReference type="CDD" id="cd12148">
    <property type="entry name" value="fungal_TF_MHR"/>
    <property type="match status" value="1"/>
</dbReference>
<dbReference type="GO" id="GO:0008270">
    <property type="term" value="F:zinc ion binding"/>
    <property type="evidence" value="ECO:0007669"/>
    <property type="project" value="InterPro"/>
</dbReference>
<dbReference type="PROSITE" id="PS00463">
    <property type="entry name" value="ZN2_CY6_FUNGAL_1"/>
    <property type="match status" value="1"/>
</dbReference>
<proteinExistence type="predicted"/>
<dbReference type="Pfam" id="PF00172">
    <property type="entry name" value="Zn_clus"/>
    <property type="match status" value="1"/>
</dbReference>
<dbReference type="SUPFAM" id="SSF57701">
    <property type="entry name" value="Zn2/Cys6 DNA-binding domain"/>
    <property type="match status" value="1"/>
</dbReference>
<dbReference type="InterPro" id="IPR001138">
    <property type="entry name" value="Zn2Cys6_DnaBD"/>
</dbReference>
<feature type="compositionally biased region" description="Basic and acidic residues" evidence="3">
    <location>
        <begin position="138"/>
        <end position="152"/>
    </location>
</feature>
<dbReference type="SMART" id="SM00906">
    <property type="entry name" value="Fungal_trans"/>
    <property type="match status" value="1"/>
</dbReference>
<accession>A0A194W3J2</accession>
<dbReference type="InterPro" id="IPR052761">
    <property type="entry name" value="Fungal_Detox/Toxin_TFs"/>
</dbReference>
<name>A0A194W3J2_CYTMA</name>
<dbReference type="Gene3D" id="4.10.240.10">
    <property type="entry name" value="Zn(2)-C6 fungal-type DNA-binding domain"/>
    <property type="match status" value="1"/>
</dbReference>
<dbReference type="OrthoDB" id="4451586at2759"/>
<feature type="region of interest" description="Disordered" evidence="3">
    <location>
        <begin position="124"/>
        <end position="153"/>
    </location>
</feature>
<dbReference type="SMART" id="SM00066">
    <property type="entry name" value="GAL4"/>
    <property type="match status" value="1"/>
</dbReference>
<dbReference type="Proteomes" id="UP000078559">
    <property type="component" value="Chromosome 7"/>
</dbReference>
<reference evidence="5" key="1">
    <citation type="submission" date="2014-12" db="EMBL/GenBank/DDBJ databases">
        <title>Genome Sequence of Valsa Canker Pathogens Uncovers a Specific Adaption of Colonization on Woody Bark.</title>
        <authorList>
            <person name="Yin Z."/>
            <person name="Liu H."/>
            <person name="Gao X."/>
            <person name="Li Z."/>
            <person name="Song N."/>
            <person name="Ke X."/>
            <person name="Dai Q."/>
            <person name="Wu Y."/>
            <person name="Sun Y."/>
            <person name="Xu J.-R."/>
            <person name="Kang Z.K."/>
            <person name="Wang L."/>
            <person name="Huang L."/>
        </authorList>
    </citation>
    <scope>NUCLEOTIDE SEQUENCE [LARGE SCALE GENOMIC DNA]</scope>
    <source>
        <strain evidence="5">03-8</strain>
    </source>
</reference>
<dbReference type="PANTHER" id="PTHR47425">
    <property type="entry name" value="FARB-RELATED"/>
    <property type="match status" value="1"/>
</dbReference>
<evidence type="ECO:0000313" key="5">
    <source>
        <dbReference type="EMBL" id="KUI71034.1"/>
    </source>
</evidence>
<dbReference type="GO" id="GO:0006351">
    <property type="term" value="P:DNA-templated transcription"/>
    <property type="evidence" value="ECO:0007669"/>
    <property type="project" value="InterPro"/>
</dbReference>
<dbReference type="Pfam" id="PF04082">
    <property type="entry name" value="Fungal_trans"/>
    <property type="match status" value="1"/>
</dbReference>
<protein>
    <submittedName>
        <fullName evidence="5">Cutinase transcription factor 1 beta</fullName>
    </submittedName>
</protein>
<evidence type="ECO:0000256" key="3">
    <source>
        <dbReference type="SAM" id="MobiDB-lite"/>
    </source>
</evidence>
<dbReference type="PANTHER" id="PTHR47425:SF2">
    <property type="entry name" value="FARB-RELATED"/>
    <property type="match status" value="1"/>
</dbReference>
<organism evidence="5 6">
    <name type="scientific">Cytospora mali</name>
    <name type="common">Apple Valsa canker fungus</name>
    <name type="synonym">Valsa mali</name>
    <dbReference type="NCBI Taxonomy" id="578113"/>
    <lineage>
        <taxon>Eukaryota</taxon>
        <taxon>Fungi</taxon>
        <taxon>Dikarya</taxon>
        <taxon>Ascomycota</taxon>
        <taxon>Pezizomycotina</taxon>
        <taxon>Sordariomycetes</taxon>
        <taxon>Sordariomycetidae</taxon>
        <taxon>Diaporthales</taxon>
        <taxon>Cytosporaceae</taxon>
        <taxon>Cytospora</taxon>
    </lineage>
</organism>
<dbReference type="EMBL" id="CM003104">
    <property type="protein sequence ID" value="KUI71034.1"/>
    <property type="molecule type" value="Genomic_DNA"/>
</dbReference>
<dbReference type="GO" id="GO:0003677">
    <property type="term" value="F:DNA binding"/>
    <property type="evidence" value="ECO:0007669"/>
    <property type="project" value="InterPro"/>
</dbReference>
<dbReference type="PROSITE" id="PS50048">
    <property type="entry name" value="ZN2_CY6_FUNGAL_2"/>
    <property type="match status" value="1"/>
</dbReference>
<dbReference type="GO" id="GO:0000981">
    <property type="term" value="F:DNA-binding transcription factor activity, RNA polymerase II-specific"/>
    <property type="evidence" value="ECO:0007669"/>
    <property type="project" value="InterPro"/>
</dbReference>